<dbReference type="Proteomes" id="UP000728185">
    <property type="component" value="Unassembled WGS sequence"/>
</dbReference>
<evidence type="ECO:0000256" key="1">
    <source>
        <dbReference type="SAM" id="MobiDB-lite"/>
    </source>
</evidence>
<feature type="region of interest" description="Disordered" evidence="1">
    <location>
        <begin position="1"/>
        <end position="26"/>
    </location>
</feature>
<dbReference type="AlphaFoldDB" id="A0A8E0S2V0"/>
<feature type="region of interest" description="Disordered" evidence="1">
    <location>
        <begin position="110"/>
        <end position="130"/>
    </location>
</feature>
<gene>
    <name evidence="2" type="ORF">FBUS_09532</name>
</gene>
<reference evidence="2" key="1">
    <citation type="submission" date="2019-05" db="EMBL/GenBank/DDBJ databases">
        <title>Annotation for the trematode Fasciolopsis buski.</title>
        <authorList>
            <person name="Choi Y.-J."/>
        </authorList>
    </citation>
    <scope>NUCLEOTIDE SEQUENCE</scope>
    <source>
        <strain evidence="2">HT</strain>
        <tissue evidence="2">Whole worm</tissue>
    </source>
</reference>
<comment type="caution">
    <text evidence="2">The sequence shown here is derived from an EMBL/GenBank/DDBJ whole genome shotgun (WGS) entry which is preliminary data.</text>
</comment>
<feature type="compositionally biased region" description="Polar residues" evidence="1">
    <location>
        <begin position="1"/>
        <end position="11"/>
    </location>
</feature>
<sequence length="180" mass="19200">MSTGSGLSTPDLSLASAASSDHENEDIKDVKLTATATVNLSAVSGNNACLPMKRSGNWAFQTRQIKSEEEEDTLQANPKLFRGKSPATRATKVCEDDDTLSAAPIRETRRLTRSSNRPSGPTPDVLHSGLTNDMNELAHAGAKRSSAHLICGNKGCGSKQAVVDICDLMDFPKLRSGELM</sequence>
<dbReference type="OrthoDB" id="265795at2759"/>
<keyword evidence="3" id="KW-1185">Reference proteome</keyword>
<accession>A0A8E0S2V0</accession>
<protein>
    <submittedName>
        <fullName evidence="2">Histone RNA hairpin-binding protein</fullName>
    </submittedName>
</protein>
<name>A0A8E0S2V0_9TREM</name>
<dbReference type="EMBL" id="LUCM01000756">
    <property type="protein sequence ID" value="KAA0200070.1"/>
    <property type="molecule type" value="Genomic_DNA"/>
</dbReference>
<evidence type="ECO:0000313" key="3">
    <source>
        <dbReference type="Proteomes" id="UP000728185"/>
    </source>
</evidence>
<evidence type="ECO:0000313" key="2">
    <source>
        <dbReference type="EMBL" id="KAA0200070.1"/>
    </source>
</evidence>
<proteinExistence type="predicted"/>
<organism evidence="2 3">
    <name type="scientific">Fasciolopsis buskii</name>
    <dbReference type="NCBI Taxonomy" id="27845"/>
    <lineage>
        <taxon>Eukaryota</taxon>
        <taxon>Metazoa</taxon>
        <taxon>Spiralia</taxon>
        <taxon>Lophotrochozoa</taxon>
        <taxon>Platyhelminthes</taxon>
        <taxon>Trematoda</taxon>
        <taxon>Digenea</taxon>
        <taxon>Plagiorchiida</taxon>
        <taxon>Echinostomata</taxon>
        <taxon>Echinostomatoidea</taxon>
        <taxon>Fasciolidae</taxon>
        <taxon>Fasciolopsis</taxon>
    </lineage>
</organism>